<evidence type="ECO:0000313" key="2">
    <source>
        <dbReference type="EMBL" id="DAA34455.1"/>
    </source>
</evidence>
<organism evidence="2">
    <name type="scientific">Amblyomma variegatum</name>
    <name type="common">Tropical bont tick</name>
    <dbReference type="NCBI Taxonomy" id="34610"/>
    <lineage>
        <taxon>Eukaryota</taxon>
        <taxon>Metazoa</taxon>
        <taxon>Ecdysozoa</taxon>
        <taxon>Arthropoda</taxon>
        <taxon>Chelicerata</taxon>
        <taxon>Arachnida</taxon>
        <taxon>Acari</taxon>
        <taxon>Parasitiformes</taxon>
        <taxon>Ixodida</taxon>
        <taxon>Ixodoidea</taxon>
        <taxon>Ixodidae</taxon>
        <taxon>Amblyomminae</taxon>
        <taxon>Amblyomma</taxon>
    </lineage>
</organism>
<sequence length="188" mass="18767">PQPAASAVALAGPGPVAAGALSASGHQVSVAGGSAPPPGRPLLGSRGPWRPGSGGHGYCGPRPRRLHDAQPVQGPRHAAAHIRQAAGLPGVPSGPPPHPARPAHPLRTPPAAPAQCSLLPGPAMTPQTPPAGGPLRPHSPGAPTDPPTPKMAPLTLWGALQMWALQAWELPLAGPPERPSWAARPPSA</sequence>
<feature type="compositionally biased region" description="Low complexity" evidence="1">
    <location>
        <begin position="41"/>
        <end position="51"/>
    </location>
</feature>
<dbReference type="AlphaFoldDB" id="F0J9G8"/>
<proteinExistence type="evidence at transcript level"/>
<protein>
    <submittedName>
        <fullName evidence="2">Proline-rich protein 951</fullName>
    </submittedName>
</protein>
<reference evidence="2" key="1">
    <citation type="journal article" date="2011" name="BMC Genomics">
        <title>A further insight into the sialome of the tropical bont tick, Amblyomma variegatum.</title>
        <authorList>
            <person name="Ribeiro J.M."/>
            <person name="Anderson J.M."/>
            <person name="Manoukis N.C."/>
            <person name="Meng Z."/>
            <person name="Francishetti I.M."/>
        </authorList>
    </citation>
    <scope>NUCLEOTIDE SEQUENCE</scope>
    <source>
        <strain evidence="2">Amvar-951</strain>
        <tissue evidence="2">Salivary gland</tissue>
    </source>
</reference>
<feature type="non-terminal residue" evidence="2">
    <location>
        <position position="1"/>
    </location>
</feature>
<evidence type="ECO:0000256" key="1">
    <source>
        <dbReference type="SAM" id="MobiDB-lite"/>
    </source>
</evidence>
<name>F0J9G8_AMBVA</name>
<feature type="compositionally biased region" description="Pro residues" evidence="1">
    <location>
        <begin position="92"/>
        <end position="112"/>
    </location>
</feature>
<accession>F0J9G8</accession>
<feature type="region of interest" description="Disordered" evidence="1">
    <location>
        <begin position="24"/>
        <end position="153"/>
    </location>
</feature>
<dbReference type="EMBL" id="BK007519">
    <property type="protein sequence ID" value="DAA34455.1"/>
    <property type="molecule type" value="mRNA"/>
</dbReference>